<reference evidence="14" key="1">
    <citation type="journal article" date="2017" name="Proc. Natl. Acad. Sci. U.S.A.">
        <title>Simulation of Deepwater Horizon oil plume reveals substrate specialization within a complex community of hydrocarbon degraders.</title>
        <authorList>
            <person name="Hu P."/>
            <person name="Dubinsky E.A."/>
            <person name="Probst A.J."/>
            <person name="Wang J."/>
            <person name="Sieber C.M.K."/>
            <person name="Tom L.M."/>
            <person name="Gardinali P."/>
            <person name="Banfield J.F."/>
            <person name="Atlas R.M."/>
            <person name="Andersen G.L."/>
        </authorList>
    </citation>
    <scope>NUCLEOTIDE SEQUENCE [LARGE SCALE GENOMIC DNA]</scope>
</reference>
<dbReference type="Proteomes" id="UP000243053">
    <property type="component" value="Unassembled WGS sequence"/>
</dbReference>
<comment type="subcellular location">
    <subcellularLocation>
        <location evidence="1">Cell outer membrane</location>
        <topology evidence="1">Multi-pass membrane protein</topology>
    </subcellularLocation>
</comment>
<keyword evidence="5" id="KW-0812">Transmembrane</keyword>
<evidence type="ECO:0000256" key="7">
    <source>
        <dbReference type="ARBA" id="ARBA00023065"/>
    </source>
</evidence>
<evidence type="ECO:0000256" key="2">
    <source>
        <dbReference type="ARBA" id="ARBA00011233"/>
    </source>
</evidence>
<keyword evidence="4" id="KW-1134">Transmembrane beta strand</keyword>
<evidence type="ECO:0000256" key="4">
    <source>
        <dbReference type="ARBA" id="ARBA00022452"/>
    </source>
</evidence>
<keyword evidence="9" id="KW-0472">Membrane</keyword>
<accession>A0A1Y5E9R8</accession>
<comment type="caution">
    <text evidence="13">The sequence shown here is derived from an EMBL/GenBank/DDBJ whole genome shotgun (WGS) entry which is preliminary data.</text>
</comment>
<sequence length="335" mass="37390">MNTTLNRIFTASVIAAAVATTAPASAEIATEGKWGKAQFYGSLRALITKEKERESDVADGISRIGIKGHVNLSDEWTGTYRLEGRIVLDNGVINSDANDFHKRITYIGLKNKEIGEIRLGKQYSPHYLWTILPIDITFHNPRHYNIRWNASENSSIREANSVAYFSPSYNGLSFGALAEVDGGDTQSSGVDSYNIAAKYKVGSWQLGVSYYDRSDDTRINDAIKPDADTIAAAVQYKINNHKAVVRYQTEDVSDGTEFNTIGVYYSYTFESGITPQFRVYNLDNGIIKGNQMAIGVTKKFNKYGEVFMEYTNYDDEAAILKKRDDDFTVGVKLSF</sequence>
<evidence type="ECO:0000259" key="12">
    <source>
        <dbReference type="Pfam" id="PF13609"/>
    </source>
</evidence>
<evidence type="ECO:0000256" key="6">
    <source>
        <dbReference type="ARBA" id="ARBA00022729"/>
    </source>
</evidence>
<comment type="subunit">
    <text evidence="2">Homotrimer.</text>
</comment>
<dbReference type="PANTHER" id="PTHR34501:SF9">
    <property type="entry name" value="MAJOR OUTER MEMBRANE PROTEIN P.IA"/>
    <property type="match status" value="1"/>
</dbReference>
<dbReference type="InterPro" id="IPR001702">
    <property type="entry name" value="Porin_Gram-ve"/>
</dbReference>
<evidence type="ECO:0000256" key="11">
    <source>
        <dbReference type="SAM" id="SignalP"/>
    </source>
</evidence>
<organism evidence="13 14">
    <name type="scientific">Colwellia psychrerythraea</name>
    <name type="common">Vibrio psychroerythus</name>
    <dbReference type="NCBI Taxonomy" id="28229"/>
    <lineage>
        <taxon>Bacteria</taxon>
        <taxon>Pseudomonadati</taxon>
        <taxon>Pseudomonadota</taxon>
        <taxon>Gammaproteobacteria</taxon>
        <taxon>Alteromonadales</taxon>
        <taxon>Colwelliaceae</taxon>
        <taxon>Colwellia</taxon>
    </lineage>
</organism>
<dbReference type="InterPro" id="IPR050298">
    <property type="entry name" value="Gram-neg_bact_OMP"/>
</dbReference>
<dbReference type="Pfam" id="PF13609">
    <property type="entry name" value="Porin_4"/>
    <property type="match status" value="1"/>
</dbReference>
<dbReference type="Gene3D" id="2.40.160.10">
    <property type="entry name" value="Porin"/>
    <property type="match status" value="1"/>
</dbReference>
<dbReference type="GO" id="GO:0046930">
    <property type="term" value="C:pore complex"/>
    <property type="evidence" value="ECO:0007669"/>
    <property type="project" value="UniProtKB-KW"/>
</dbReference>
<evidence type="ECO:0000256" key="3">
    <source>
        <dbReference type="ARBA" id="ARBA00022448"/>
    </source>
</evidence>
<evidence type="ECO:0000256" key="8">
    <source>
        <dbReference type="ARBA" id="ARBA00023114"/>
    </source>
</evidence>
<evidence type="ECO:0000313" key="14">
    <source>
        <dbReference type="Proteomes" id="UP000243053"/>
    </source>
</evidence>
<keyword evidence="6 11" id="KW-0732">Signal</keyword>
<dbReference type="PRINTS" id="PR00182">
    <property type="entry name" value="ECOLNEIPORIN"/>
</dbReference>
<evidence type="ECO:0000256" key="10">
    <source>
        <dbReference type="ARBA" id="ARBA00023237"/>
    </source>
</evidence>
<evidence type="ECO:0000256" key="5">
    <source>
        <dbReference type="ARBA" id="ARBA00022692"/>
    </source>
</evidence>
<dbReference type="EMBL" id="MAAF01000083">
    <property type="protein sequence ID" value="OUR78166.1"/>
    <property type="molecule type" value="Genomic_DNA"/>
</dbReference>
<dbReference type="AlphaFoldDB" id="A0A1Y5E9R8"/>
<name>A0A1Y5E9R8_COLPS</name>
<evidence type="ECO:0000313" key="13">
    <source>
        <dbReference type="EMBL" id="OUR78166.1"/>
    </source>
</evidence>
<keyword evidence="10" id="KW-0998">Cell outer membrane</keyword>
<dbReference type="GO" id="GO:0034220">
    <property type="term" value="P:monoatomic ion transmembrane transport"/>
    <property type="evidence" value="ECO:0007669"/>
    <property type="project" value="InterPro"/>
</dbReference>
<dbReference type="SUPFAM" id="SSF56935">
    <property type="entry name" value="Porins"/>
    <property type="match status" value="1"/>
</dbReference>
<keyword evidence="7" id="KW-0406">Ion transport</keyword>
<gene>
    <name evidence="13" type="ORF">A9Q75_13975</name>
</gene>
<dbReference type="PANTHER" id="PTHR34501">
    <property type="entry name" value="PROTEIN YDDL-RELATED"/>
    <property type="match status" value="1"/>
</dbReference>
<feature type="chain" id="PRO_5012238175" description="Porin domain-containing protein" evidence="11">
    <location>
        <begin position="27"/>
        <end position="335"/>
    </location>
</feature>
<dbReference type="GO" id="GO:0015288">
    <property type="term" value="F:porin activity"/>
    <property type="evidence" value="ECO:0007669"/>
    <property type="project" value="UniProtKB-KW"/>
</dbReference>
<keyword evidence="8" id="KW-0626">Porin</keyword>
<feature type="domain" description="Porin" evidence="12">
    <location>
        <begin position="15"/>
        <end position="316"/>
    </location>
</feature>
<dbReference type="CDD" id="cd00342">
    <property type="entry name" value="gram_neg_porins"/>
    <property type="match status" value="1"/>
</dbReference>
<dbReference type="InterPro" id="IPR023614">
    <property type="entry name" value="Porin_dom_sf"/>
</dbReference>
<evidence type="ECO:0000256" key="9">
    <source>
        <dbReference type="ARBA" id="ARBA00023136"/>
    </source>
</evidence>
<keyword evidence="3" id="KW-0813">Transport</keyword>
<dbReference type="InterPro" id="IPR033900">
    <property type="entry name" value="Gram_neg_porin_domain"/>
</dbReference>
<evidence type="ECO:0000256" key="1">
    <source>
        <dbReference type="ARBA" id="ARBA00004571"/>
    </source>
</evidence>
<feature type="signal peptide" evidence="11">
    <location>
        <begin position="1"/>
        <end position="26"/>
    </location>
</feature>
<protein>
    <recommendedName>
        <fullName evidence="12">Porin domain-containing protein</fullName>
    </recommendedName>
</protein>
<proteinExistence type="predicted"/>
<dbReference type="GO" id="GO:0009279">
    <property type="term" value="C:cell outer membrane"/>
    <property type="evidence" value="ECO:0007669"/>
    <property type="project" value="UniProtKB-SubCell"/>
</dbReference>